<dbReference type="PROSITE" id="PS50977">
    <property type="entry name" value="HTH_TETR_2"/>
    <property type="match status" value="1"/>
</dbReference>
<evidence type="ECO:0000313" key="6">
    <source>
        <dbReference type="EMBL" id="WBO68886.1"/>
    </source>
</evidence>
<keyword evidence="3" id="KW-0804">Transcription</keyword>
<protein>
    <submittedName>
        <fullName evidence="6">TetR/AcrR family transcriptional regulator</fullName>
    </submittedName>
</protein>
<evidence type="ECO:0000256" key="4">
    <source>
        <dbReference type="PROSITE-ProRule" id="PRU00335"/>
    </source>
</evidence>
<dbReference type="Proteomes" id="UP001212326">
    <property type="component" value="Chromosome"/>
</dbReference>
<dbReference type="RefSeq" id="WP_270086107.1">
    <property type="nucleotide sequence ID" value="NZ_CP115300.1"/>
</dbReference>
<dbReference type="PANTHER" id="PTHR30055">
    <property type="entry name" value="HTH-TYPE TRANSCRIPTIONAL REGULATOR RUTR"/>
    <property type="match status" value="1"/>
</dbReference>
<dbReference type="SUPFAM" id="SSF46689">
    <property type="entry name" value="Homeodomain-like"/>
    <property type="match status" value="1"/>
</dbReference>
<feature type="domain" description="HTH tetR-type" evidence="5">
    <location>
        <begin position="14"/>
        <end position="72"/>
    </location>
</feature>
<feature type="DNA-binding region" description="H-T-H motif" evidence="4">
    <location>
        <begin position="35"/>
        <end position="54"/>
    </location>
</feature>
<sequence length="204" mass="22114">MTSPPPRKPRADARRSRAAILEAAPRVLDADPDAGLEAVAVAAGVTRQTVYAHFPSREQLLLAVVDRITEEAVAAMDAVDLETGPAADVLMRLLDAGMRAARRYPVLLQKISALPVSPQAERDQHRTVADRIEQVILRGRDTGEFDDRLPVDWLVAATVRLGHLASEEQDEGRMSETAAQDALRKSLLRLLDAIGEGGTSRARG</sequence>
<keyword evidence="1" id="KW-0805">Transcription regulation</keyword>
<evidence type="ECO:0000256" key="1">
    <source>
        <dbReference type="ARBA" id="ARBA00023015"/>
    </source>
</evidence>
<evidence type="ECO:0000313" key="7">
    <source>
        <dbReference type="Proteomes" id="UP001212326"/>
    </source>
</evidence>
<keyword evidence="2 4" id="KW-0238">DNA-binding</keyword>
<dbReference type="InterPro" id="IPR009057">
    <property type="entry name" value="Homeodomain-like_sf"/>
</dbReference>
<evidence type="ECO:0000259" key="5">
    <source>
        <dbReference type="PROSITE" id="PS50977"/>
    </source>
</evidence>
<accession>A0ABY7PE45</accession>
<organism evidence="6 7">
    <name type="scientific">Streptomyces camelliae</name>
    <dbReference type="NCBI Taxonomy" id="3004093"/>
    <lineage>
        <taxon>Bacteria</taxon>
        <taxon>Bacillati</taxon>
        <taxon>Actinomycetota</taxon>
        <taxon>Actinomycetes</taxon>
        <taxon>Kitasatosporales</taxon>
        <taxon>Streptomycetaceae</taxon>
        <taxon>Streptomyces</taxon>
    </lineage>
</organism>
<proteinExistence type="predicted"/>
<dbReference type="EMBL" id="CP115300">
    <property type="protein sequence ID" value="WBO68886.1"/>
    <property type="molecule type" value="Genomic_DNA"/>
</dbReference>
<dbReference type="PANTHER" id="PTHR30055:SF234">
    <property type="entry name" value="HTH-TYPE TRANSCRIPTIONAL REGULATOR BETI"/>
    <property type="match status" value="1"/>
</dbReference>
<dbReference type="Gene3D" id="1.10.357.10">
    <property type="entry name" value="Tetracycline Repressor, domain 2"/>
    <property type="match status" value="1"/>
</dbReference>
<name>A0ABY7PE45_9ACTN</name>
<evidence type="ECO:0000256" key="3">
    <source>
        <dbReference type="ARBA" id="ARBA00023163"/>
    </source>
</evidence>
<dbReference type="InterPro" id="IPR050109">
    <property type="entry name" value="HTH-type_TetR-like_transc_reg"/>
</dbReference>
<keyword evidence="7" id="KW-1185">Reference proteome</keyword>
<gene>
    <name evidence="6" type="ORF">O1G22_41940</name>
</gene>
<reference evidence="6 7" key="1">
    <citation type="submission" date="2022-12" db="EMBL/GenBank/DDBJ databases">
        <authorList>
            <person name="Mo P."/>
        </authorList>
    </citation>
    <scope>NUCLEOTIDE SEQUENCE [LARGE SCALE GENOMIC DNA]</scope>
    <source>
        <strain evidence="6 7">HUAS 2-6</strain>
    </source>
</reference>
<dbReference type="Pfam" id="PF00440">
    <property type="entry name" value="TetR_N"/>
    <property type="match status" value="1"/>
</dbReference>
<dbReference type="InterPro" id="IPR001647">
    <property type="entry name" value="HTH_TetR"/>
</dbReference>
<evidence type="ECO:0000256" key="2">
    <source>
        <dbReference type="ARBA" id="ARBA00023125"/>
    </source>
</evidence>